<evidence type="ECO:0000256" key="1">
    <source>
        <dbReference type="ARBA" id="ARBA00025704"/>
    </source>
</evidence>
<feature type="region of interest" description="Disordered" evidence="3">
    <location>
        <begin position="1"/>
        <end position="40"/>
    </location>
</feature>
<dbReference type="InterPro" id="IPR007685">
    <property type="entry name" value="RelA_SpoT"/>
</dbReference>
<accession>A0A8J4E424</accession>
<name>A0A8J4E424_9ACTN</name>
<dbReference type="GO" id="GO:0005886">
    <property type="term" value="C:plasma membrane"/>
    <property type="evidence" value="ECO:0007669"/>
    <property type="project" value="TreeGrafter"/>
</dbReference>
<dbReference type="InterPro" id="IPR012675">
    <property type="entry name" value="Beta-grasp_dom_sf"/>
</dbReference>
<dbReference type="Pfam" id="PF02824">
    <property type="entry name" value="TGS"/>
    <property type="match status" value="1"/>
</dbReference>
<dbReference type="InterPro" id="IPR004811">
    <property type="entry name" value="RelA/Spo_fam"/>
</dbReference>
<reference evidence="6" key="1">
    <citation type="submission" date="2021-01" db="EMBL/GenBank/DDBJ databases">
        <title>Whole genome shotgun sequence of Virgisporangium aurantiacum NBRC 16421.</title>
        <authorList>
            <person name="Komaki H."/>
            <person name="Tamura T."/>
        </authorList>
    </citation>
    <scope>NUCLEOTIDE SEQUENCE</scope>
    <source>
        <strain evidence="6">NBRC 16421</strain>
    </source>
</reference>
<evidence type="ECO:0000256" key="2">
    <source>
        <dbReference type="RuleBase" id="RU003847"/>
    </source>
</evidence>
<keyword evidence="7" id="KW-1185">Reference proteome</keyword>
<comment type="caution">
    <text evidence="6">The sequence shown here is derived from an EMBL/GenBank/DDBJ whole genome shotgun (WGS) entry which is preliminary data.</text>
</comment>
<dbReference type="PANTHER" id="PTHR21262">
    <property type="entry name" value="GUANOSINE-3',5'-BIS DIPHOSPHATE 3'-PYROPHOSPHOHYDROLASE"/>
    <property type="match status" value="1"/>
</dbReference>
<evidence type="ECO:0000313" key="6">
    <source>
        <dbReference type="EMBL" id="GIJ61525.1"/>
    </source>
</evidence>
<feature type="domain" description="HD" evidence="4">
    <location>
        <begin position="129"/>
        <end position="226"/>
    </location>
</feature>
<dbReference type="Pfam" id="PF13328">
    <property type="entry name" value="HD_4"/>
    <property type="match status" value="1"/>
</dbReference>
<protein>
    <submittedName>
        <fullName evidence="6">GTP pyrophosphokinase</fullName>
    </submittedName>
</protein>
<dbReference type="PROSITE" id="PS51880">
    <property type="entry name" value="TGS"/>
    <property type="match status" value="1"/>
</dbReference>
<dbReference type="Gene3D" id="3.10.20.30">
    <property type="match status" value="1"/>
</dbReference>
<dbReference type="FunFam" id="1.10.3210.10:FF:000001">
    <property type="entry name" value="GTP pyrophosphokinase RelA"/>
    <property type="match status" value="1"/>
</dbReference>
<dbReference type="PANTHER" id="PTHR21262:SF31">
    <property type="entry name" value="GTP PYROPHOSPHOKINASE"/>
    <property type="match status" value="1"/>
</dbReference>
<proteinExistence type="inferred from homology"/>
<dbReference type="SUPFAM" id="SSF81301">
    <property type="entry name" value="Nucleotidyltransferase"/>
    <property type="match status" value="1"/>
</dbReference>
<dbReference type="SMART" id="SM00471">
    <property type="entry name" value="HDc"/>
    <property type="match status" value="1"/>
</dbReference>
<dbReference type="InterPro" id="IPR004095">
    <property type="entry name" value="TGS"/>
</dbReference>
<dbReference type="SUPFAM" id="SSF109604">
    <property type="entry name" value="HD-domain/PDEase-like"/>
    <property type="match status" value="1"/>
</dbReference>
<dbReference type="InterPro" id="IPR006674">
    <property type="entry name" value="HD_domain"/>
</dbReference>
<dbReference type="Gene3D" id="1.10.3210.10">
    <property type="entry name" value="Hypothetical protein af1432"/>
    <property type="match status" value="1"/>
</dbReference>
<dbReference type="AlphaFoldDB" id="A0A8J4E424"/>
<feature type="domain" description="TGS" evidence="5">
    <location>
        <begin position="465"/>
        <end position="528"/>
    </location>
</feature>
<dbReference type="SUPFAM" id="SSF81271">
    <property type="entry name" value="TGS-like"/>
    <property type="match status" value="1"/>
</dbReference>
<dbReference type="CDD" id="cd05399">
    <property type="entry name" value="NT_Rel-Spo_like"/>
    <property type="match status" value="1"/>
</dbReference>
<dbReference type="InterPro" id="IPR043519">
    <property type="entry name" value="NT_sf"/>
</dbReference>
<comment type="function">
    <text evidence="2">In eubacteria ppGpp (guanosine 3'-diphosphate 5'-diphosphate) is a mediator of the stringent response that coordinates a variety of cellular activities in response to changes in nutritional abundance.</text>
</comment>
<dbReference type="CDD" id="cd00077">
    <property type="entry name" value="HDc"/>
    <property type="match status" value="1"/>
</dbReference>
<sequence>MDPGIAHNGWRLNTPPDRHDHRGTSEPARGHGHHGGDPSVAATELGLAVAVPAKETPDAPAPADGSGESALTRRLKSLLPWSTDTDPVSTLIRTHRSIHSDADPGIVRHAYETAERMHRGQMRKSGEPFITHPVAVAAILSDLGMDTVTLVAAMLHDTVEDTSYTIAALESDFGPEVALIVDGLTKFDKLFFGEAAEAETLRKLIIAAGRDVRVLVIKLADRLHNMRTLDARSTKSQQRIATATRDVLVPLCDRLGIQVIKRDLEDCILKALSPSGYALITEYLTQREGWDEYLERARSAFTTELKNGRVDCKITVRPRHLYSIWKDTVAGRHSEPHDLPRLVVQVEGDDMDCYAALGIIHGRWRPVPGRFKDFIASPKNNLYRSLHTTVIGPDGRSVEVLIRTHEMHLSAEYGVAVNFRYPQGRAGFGPAARAEQLDWLQRVLDWESAAAEPGQFLASLRCDLSEGQIIVFTSTGRPVLLPSDSTPIDLAYTLSADTGNRCIGSRINGRLVPLSSILADGDSVEIITRDNGADEGGPSEEWLDFVKTPHARLHIGRWFEKRSETVTIANKVRLGRVAVGLALRQHGRGLASDLPLVRLATQLGFPDLETLLVAVADHKVSANTVVDRLIRAVDHSPH</sequence>
<evidence type="ECO:0000259" key="5">
    <source>
        <dbReference type="PROSITE" id="PS51880"/>
    </source>
</evidence>
<dbReference type="InterPro" id="IPR003607">
    <property type="entry name" value="HD/PDEase_dom"/>
</dbReference>
<dbReference type="FunFam" id="3.10.20.30:FF:000002">
    <property type="entry name" value="GTP pyrophosphokinase (RelA/SpoT)"/>
    <property type="match status" value="1"/>
</dbReference>
<evidence type="ECO:0000259" key="4">
    <source>
        <dbReference type="PROSITE" id="PS51831"/>
    </source>
</evidence>
<dbReference type="Pfam" id="PF04607">
    <property type="entry name" value="RelA_SpoT"/>
    <property type="match status" value="1"/>
</dbReference>
<comment type="similarity">
    <text evidence="2">Belongs to the relA/spoT family.</text>
</comment>
<organism evidence="6 7">
    <name type="scientific">Virgisporangium aurantiacum</name>
    <dbReference type="NCBI Taxonomy" id="175570"/>
    <lineage>
        <taxon>Bacteria</taxon>
        <taxon>Bacillati</taxon>
        <taxon>Actinomycetota</taxon>
        <taxon>Actinomycetes</taxon>
        <taxon>Micromonosporales</taxon>
        <taxon>Micromonosporaceae</taxon>
        <taxon>Virgisporangium</taxon>
    </lineage>
</organism>
<dbReference type="Proteomes" id="UP000612585">
    <property type="component" value="Unassembled WGS sequence"/>
</dbReference>
<dbReference type="PROSITE" id="PS51831">
    <property type="entry name" value="HD"/>
    <property type="match status" value="1"/>
</dbReference>
<dbReference type="GO" id="GO:0015969">
    <property type="term" value="P:guanosine tetraphosphate metabolic process"/>
    <property type="evidence" value="ECO:0007669"/>
    <property type="project" value="InterPro"/>
</dbReference>
<dbReference type="NCBIfam" id="TIGR00691">
    <property type="entry name" value="spoT_relA"/>
    <property type="match status" value="1"/>
</dbReference>
<gene>
    <name evidence="6" type="primary">relA_2</name>
    <name evidence="6" type="ORF">Vau01_090410</name>
</gene>
<dbReference type="InterPro" id="IPR012676">
    <property type="entry name" value="TGS-like"/>
</dbReference>
<comment type="pathway">
    <text evidence="1">Purine metabolism.</text>
</comment>
<dbReference type="EMBL" id="BOPG01000067">
    <property type="protein sequence ID" value="GIJ61525.1"/>
    <property type="molecule type" value="Genomic_DNA"/>
</dbReference>
<evidence type="ECO:0000256" key="3">
    <source>
        <dbReference type="SAM" id="MobiDB-lite"/>
    </source>
</evidence>
<dbReference type="SMART" id="SM00954">
    <property type="entry name" value="RelA_SpoT"/>
    <property type="match status" value="1"/>
</dbReference>
<evidence type="ECO:0000313" key="7">
    <source>
        <dbReference type="Proteomes" id="UP000612585"/>
    </source>
</evidence>
<dbReference type="Gene3D" id="3.30.460.10">
    <property type="entry name" value="Beta Polymerase, domain 2"/>
    <property type="match status" value="1"/>
</dbReference>